<feature type="transmembrane region" description="Helical" evidence="6">
    <location>
        <begin position="41"/>
        <end position="59"/>
    </location>
</feature>
<evidence type="ECO:0008006" key="9">
    <source>
        <dbReference type="Google" id="ProtNLM"/>
    </source>
</evidence>
<feature type="transmembrane region" description="Helical" evidence="6">
    <location>
        <begin position="6"/>
        <end position="29"/>
    </location>
</feature>
<dbReference type="EMBL" id="CAJRAF010000001">
    <property type="protein sequence ID" value="CAG4990691.1"/>
    <property type="molecule type" value="Genomic_DNA"/>
</dbReference>
<keyword evidence="5 6" id="KW-0472">Membrane</keyword>
<comment type="caution">
    <text evidence="7">The sequence shown here is derived from an EMBL/GenBank/DDBJ whole genome shotgun (WGS) entry which is preliminary data.</text>
</comment>
<sequence length="204" mass="22545">MPTLYLNFFIGLVVSFLGTLPLGVLNITVMDVSLKKGIHSAIRFALACAMVEFVYSYISVQLTRSIIDFPALRHITEAVATTTLLGMGIHYIRKQNSMAGSRQKSVSSFYLGTLLSILNVVAFPFWILYTTLLQGKGLIGISENGSILIYVCGISLGTLGGLLPFIYGSRFLTRWVAAHQHRMDRIIGLLFIFLAVCQFVSIWA</sequence>
<evidence type="ECO:0000256" key="1">
    <source>
        <dbReference type="ARBA" id="ARBA00004651"/>
    </source>
</evidence>
<dbReference type="Pfam" id="PF01810">
    <property type="entry name" value="LysE"/>
    <property type="match status" value="1"/>
</dbReference>
<protein>
    <recommendedName>
        <fullName evidence="9">Lysine transporter LysE</fullName>
    </recommendedName>
</protein>
<organism evidence="7 8">
    <name type="scientific">Dyadobacter helix</name>
    <dbReference type="NCBI Taxonomy" id="2822344"/>
    <lineage>
        <taxon>Bacteria</taxon>
        <taxon>Pseudomonadati</taxon>
        <taxon>Bacteroidota</taxon>
        <taxon>Cytophagia</taxon>
        <taxon>Cytophagales</taxon>
        <taxon>Spirosomataceae</taxon>
        <taxon>Dyadobacter</taxon>
    </lineage>
</organism>
<comment type="subcellular location">
    <subcellularLocation>
        <location evidence="1">Cell membrane</location>
        <topology evidence="1">Multi-pass membrane protein</topology>
    </subcellularLocation>
</comment>
<dbReference type="RefSeq" id="WP_215237335.1">
    <property type="nucleotide sequence ID" value="NZ_CAJRAF010000001.1"/>
</dbReference>
<evidence type="ECO:0000256" key="5">
    <source>
        <dbReference type="ARBA" id="ARBA00023136"/>
    </source>
</evidence>
<name>A0A916NJR7_9BACT</name>
<feature type="transmembrane region" description="Helical" evidence="6">
    <location>
        <begin position="186"/>
        <end position="203"/>
    </location>
</feature>
<evidence type="ECO:0000256" key="3">
    <source>
        <dbReference type="ARBA" id="ARBA00022692"/>
    </source>
</evidence>
<dbReference type="Proteomes" id="UP000680038">
    <property type="component" value="Unassembled WGS sequence"/>
</dbReference>
<feature type="transmembrane region" description="Helical" evidence="6">
    <location>
        <begin position="109"/>
        <end position="127"/>
    </location>
</feature>
<feature type="transmembrane region" description="Helical" evidence="6">
    <location>
        <begin position="147"/>
        <end position="166"/>
    </location>
</feature>
<reference evidence="7" key="1">
    <citation type="submission" date="2021-04" db="EMBL/GenBank/DDBJ databases">
        <authorList>
            <person name="Rodrigo-Torres L."/>
            <person name="Arahal R. D."/>
            <person name="Lucena T."/>
        </authorList>
    </citation>
    <scope>NUCLEOTIDE SEQUENCE</scope>
    <source>
        <strain evidence="7">CECT 9275</strain>
    </source>
</reference>
<dbReference type="GO" id="GO:0005886">
    <property type="term" value="C:plasma membrane"/>
    <property type="evidence" value="ECO:0007669"/>
    <property type="project" value="UniProtKB-SubCell"/>
</dbReference>
<evidence type="ECO:0000256" key="4">
    <source>
        <dbReference type="ARBA" id="ARBA00022989"/>
    </source>
</evidence>
<evidence type="ECO:0000256" key="6">
    <source>
        <dbReference type="SAM" id="Phobius"/>
    </source>
</evidence>
<keyword evidence="2" id="KW-1003">Cell membrane</keyword>
<keyword evidence="8" id="KW-1185">Reference proteome</keyword>
<accession>A0A916NJR7</accession>
<keyword evidence="3 6" id="KW-0812">Transmembrane</keyword>
<proteinExistence type="predicted"/>
<dbReference type="InterPro" id="IPR001123">
    <property type="entry name" value="LeuE-type"/>
</dbReference>
<feature type="transmembrane region" description="Helical" evidence="6">
    <location>
        <begin position="71"/>
        <end position="89"/>
    </location>
</feature>
<dbReference type="GO" id="GO:0006865">
    <property type="term" value="P:amino acid transport"/>
    <property type="evidence" value="ECO:0007669"/>
    <property type="project" value="InterPro"/>
</dbReference>
<evidence type="ECO:0000256" key="2">
    <source>
        <dbReference type="ARBA" id="ARBA00022475"/>
    </source>
</evidence>
<evidence type="ECO:0000313" key="8">
    <source>
        <dbReference type="Proteomes" id="UP000680038"/>
    </source>
</evidence>
<gene>
    <name evidence="7" type="ORF">DYBT9275_00592</name>
</gene>
<evidence type="ECO:0000313" key="7">
    <source>
        <dbReference type="EMBL" id="CAG4990691.1"/>
    </source>
</evidence>
<dbReference type="AlphaFoldDB" id="A0A916NJR7"/>
<keyword evidence="4 6" id="KW-1133">Transmembrane helix</keyword>